<dbReference type="InterPro" id="IPR019734">
    <property type="entry name" value="TPR_rpt"/>
</dbReference>
<sequence length="759" mass="84190">MSPEPVPPPPPPQCPGCDRAEPIAQRLEEGDEAFRAGEYEMAAELFRSMLAGLAQPDRGLCLRLGDALARAGRLPEALGAFRGAARLGALRPEELEELAGGLVRAVGLRERPLSAENPGGEPEAPGEEGPAPAPRAPRDLLGCPRCRRLLHKPVTLPCGLTVCKRCVEPGPARPQARRVNVVLSGLLEKCFPAECRLRRLAGQARSLQRQQQPEAALLRCDQALDLAPDDNSLLLLRAELYLTMKNYEQAFQDASAVCQNEPLLIKGHQVKAQALSGLGRSKEVLKQFLYCLALNPECNSMKKEAQKVMCEVLFSATENVHENLTSSIQSRLKAQGHSHMNAQALLEERDAGSSENSSEKSDMLGNTNSSVLYFILGLHFEEDKKALESILPTAPSAGLKRQFPDDVEDAPDLNAPGKIPKKDLSPQRSPNSETEESQGLSLDVTDFECALCMRLLFEPVTTPCGHTFCLKCLERCLDHAPHCPLCKDKLSELLASRNFNITVLAEELIFRYLPDELSDRKRIYDEEMSELSNLTRDVPIFVCAMAFPTVPCPLHVFEPRYRLMIRRCMETGTKRFGMCLSAEHAGLSEYGCMLEIKDVKTFPDGSSVVDAIGVSRFRVLSHRHRDGYNTADIEYLEDEKVEGPAYEELAALHDSVHQQSVSWFASLQDRMKEQILSHFGVMPDREPEPQSNPSGPAWSWWILAVLPLERKAQLAILGMTSLKERLLAIRRILVIITHPLRPTGLRNESQQLRGSQSNI</sequence>
<dbReference type="SMART" id="SM00184">
    <property type="entry name" value="RING"/>
    <property type="match status" value="2"/>
</dbReference>
<evidence type="ECO:0000256" key="4">
    <source>
        <dbReference type="ARBA" id="ARBA00022833"/>
    </source>
</evidence>
<dbReference type="GO" id="GO:0051787">
    <property type="term" value="F:misfolded protein binding"/>
    <property type="evidence" value="ECO:0007669"/>
    <property type="project" value="Ensembl"/>
</dbReference>
<evidence type="ECO:0000256" key="2">
    <source>
        <dbReference type="ARBA" id="ARBA00022771"/>
    </source>
</evidence>
<feature type="domain" description="Lon N-terminal" evidence="8">
    <location>
        <begin position="528"/>
        <end position="737"/>
    </location>
</feature>
<dbReference type="SUPFAM" id="SSF48452">
    <property type="entry name" value="TPR-like"/>
    <property type="match status" value="1"/>
</dbReference>
<dbReference type="Gene3D" id="2.30.130.40">
    <property type="entry name" value="LON domain-like"/>
    <property type="match status" value="1"/>
</dbReference>
<dbReference type="CDD" id="cd16514">
    <property type="entry name" value="RING-HC_LONFs_rpt2"/>
    <property type="match status" value="1"/>
</dbReference>
<dbReference type="GO" id="GO:0050905">
    <property type="term" value="P:neuromuscular process"/>
    <property type="evidence" value="ECO:0007669"/>
    <property type="project" value="Ensembl"/>
</dbReference>
<dbReference type="Pfam" id="PF02190">
    <property type="entry name" value="LON_substr_bdg"/>
    <property type="match status" value="1"/>
</dbReference>
<dbReference type="AlphaFoldDB" id="F7HKG3"/>
<dbReference type="FunCoup" id="F7HKG3">
    <property type="interactions" value="155"/>
</dbReference>
<keyword evidence="1" id="KW-0479">Metal-binding</keyword>
<dbReference type="SMART" id="SM00028">
    <property type="entry name" value="TPR"/>
    <property type="match status" value="3"/>
</dbReference>
<dbReference type="GO" id="GO:0043524">
    <property type="term" value="P:negative regulation of neuron apoptotic process"/>
    <property type="evidence" value="ECO:0007669"/>
    <property type="project" value="Ensembl"/>
</dbReference>
<dbReference type="GO" id="GO:0021522">
    <property type="term" value="P:spinal cord motor neuron differentiation"/>
    <property type="evidence" value="ECO:0007669"/>
    <property type="project" value="Ensembl"/>
</dbReference>
<dbReference type="PaxDb" id="9544-ENSMMUP00000022977"/>
<dbReference type="Bgee" id="ENSMMUG00000017455">
    <property type="expression patterns" value="Expressed in Ammon's horn and 15 other cell types or tissues"/>
</dbReference>
<dbReference type="Gene3D" id="1.25.40.10">
    <property type="entry name" value="Tetratricopeptide repeat domain"/>
    <property type="match status" value="1"/>
</dbReference>
<dbReference type="GO" id="GO:0043021">
    <property type="term" value="F:ribonucleoprotein complex binding"/>
    <property type="evidence" value="ECO:0007669"/>
    <property type="project" value="Ensembl"/>
</dbReference>
<evidence type="ECO:0000259" key="7">
    <source>
        <dbReference type="PROSITE" id="PS50089"/>
    </source>
</evidence>
<evidence type="ECO:0000313" key="9">
    <source>
        <dbReference type="Ensembl" id="ENSMMUP00000022977.2"/>
    </source>
</evidence>
<dbReference type="GO" id="GO:0008270">
    <property type="term" value="F:zinc ion binding"/>
    <property type="evidence" value="ECO:0007669"/>
    <property type="project" value="UniProtKB-KW"/>
</dbReference>
<keyword evidence="2 5" id="KW-0863">Zinc-finger</keyword>
<dbReference type="PROSITE" id="PS51787">
    <property type="entry name" value="LON_N"/>
    <property type="match status" value="1"/>
</dbReference>
<evidence type="ECO:0000256" key="6">
    <source>
        <dbReference type="SAM" id="MobiDB-lite"/>
    </source>
</evidence>
<feature type="domain" description="RING-type" evidence="7">
    <location>
        <begin position="449"/>
        <end position="487"/>
    </location>
</feature>
<protein>
    <submittedName>
        <fullName evidence="9">LON peptidase N-terminal domain and ring finger 2</fullName>
    </submittedName>
</protein>
<keyword evidence="10" id="KW-1185">Reference proteome</keyword>
<dbReference type="GO" id="GO:0061744">
    <property type="term" value="P:motor behavior"/>
    <property type="evidence" value="ECO:0007669"/>
    <property type="project" value="Ensembl"/>
</dbReference>
<accession>F7HKG3</accession>
<dbReference type="PANTHER" id="PTHR23327:SF5">
    <property type="entry name" value="LON PEPTIDASE N-TERMINAL DOMAIN AND RING FINGER PROTEIN 2"/>
    <property type="match status" value="1"/>
</dbReference>
<dbReference type="SMR" id="F7HKG3"/>
<dbReference type="InterPro" id="IPR017907">
    <property type="entry name" value="Znf_RING_CS"/>
</dbReference>
<gene>
    <name evidence="9 11" type="primary">LONRF2</name>
</gene>
<feature type="compositionally biased region" description="Polar residues" evidence="6">
    <location>
        <begin position="426"/>
        <end position="439"/>
    </location>
</feature>
<dbReference type="Proteomes" id="UP000006718">
    <property type="component" value="Chromosome 13"/>
</dbReference>
<dbReference type="GO" id="GO:0031175">
    <property type="term" value="P:neuron projection development"/>
    <property type="evidence" value="ECO:0007669"/>
    <property type="project" value="Ensembl"/>
</dbReference>
<evidence type="ECO:0000256" key="3">
    <source>
        <dbReference type="ARBA" id="ARBA00022803"/>
    </source>
</evidence>
<proteinExistence type="predicted"/>
<dbReference type="SUPFAM" id="SSF57850">
    <property type="entry name" value="RING/U-box"/>
    <property type="match status" value="2"/>
</dbReference>
<dbReference type="PROSITE" id="PS00518">
    <property type="entry name" value="ZF_RING_1"/>
    <property type="match status" value="1"/>
</dbReference>
<dbReference type="GO" id="GO:0006515">
    <property type="term" value="P:protein quality control for misfolded or incompletely synthesized proteins"/>
    <property type="evidence" value="ECO:0007669"/>
    <property type="project" value="Ensembl"/>
</dbReference>
<dbReference type="Gene3D" id="3.30.40.10">
    <property type="entry name" value="Zinc/RING finger domain, C3HC4 (zinc finger)"/>
    <property type="match status" value="2"/>
</dbReference>
<dbReference type="InterPro" id="IPR001841">
    <property type="entry name" value="Znf_RING"/>
</dbReference>
<dbReference type="InterPro" id="IPR003111">
    <property type="entry name" value="Lon_prtase_N"/>
</dbReference>
<reference evidence="9" key="2">
    <citation type="submission" date="2019-01" db="EMBL/GenBank/DDBJ databases">
        <authorList>
            <person name="Graves T."/>
            <person name="Eichler E.E."/>
            <person name="Wilson R.K."/>
        </authorList>
    </citation>
    <scope>NUCLEOTIDE SEQUENCE [LARGE SCALE GENOMIC DNA]</scope>
    <source>
        <strain evidence="9">17573</strain>
    </source>
</reference>
<dbReference type="PROSITE" id="PS50089">
    <property type="entry name" value="ZF_RING_2"/>
    <property type="match status" value="1"/>
</dbReference>
<keyword evidence="3" id="KW-0802">TPR repeat</keyword>
<evidence type="ECO:0000259" key="8">
    <source>
        <dbReference type="PROSITE" id="PS51787"/>
    </source>
</evidence>
<reference evidence="9" key="4">
    <citation type="submission" date="2025-09" db="UniProtKB">
        <authorList>
            <consortium name="Ensembl"/>
        </authorList>
    </citation>
    <scope>IDENTIFICATION</scope>
    <source>
        <strain evidence="9">17573</strain>
    </source>
</reference>
<feature type="region of interest" description="Disordered" evidence="6">
    <location>
        <begin position="111"/>
        <end position="136"/>
    </location>
</feature>
<dbReference type="STRING" id="9544.ENSMMUP00000022977"/>
<dbReference type="Pfam" id="PF13923">
    <property type="entry name" value="zf-C3HC4_2"/>
    <property type="match status" value="1"/>
</dbReference>
<dbReference type="InterPro" id="IPR015947">
    <property type="entry name" value="PUA-like_sf"/>
</dbReference>
<feature type="region of interest" description="Disordered" evidence="6">
    <location>
        <begin position="398"/>
        <end position="439"/>
    </location>
</feature>
<dbReference type="GeneTree" id="ENSGT00440000033329"/>
<evidence type="ECO:0000256" key="1">
    <source>
        <dbReference type="ARBA" id="ARBA00022723"/>
    </source>
</evidence>
<dbReference type="InParanoid" id="F7HKG3"/>
<reference evidence="10" key="1">
    <citation type="journal article" date="2007" name="Science">
        <title>Evolutionary and biomedical insights from the rhesus macaque genome.</title>
        <authorList>
            <person name="Gibbs R.A."/>
            <person name="Rogers J."/>
            <person name="Katze M.G."/>
            <person name="Bumgarner R."/>
            <person name="Weinstock G.M."/>
            <person name="Mardis E.R."/>
            <person name="Remington K.A."/>
            <person name="Strausberg R.L."/>
            <person name="Venter J.C."/>
            <person name="Wilson R.K."/>
            <person name="Batzer M.A."/>
            <person name="Bustamante C.D."/>
            <person name="Eichler E.E."/>
            <person name="Hahn M.W."/>
            <person name="Hardison R.C."/>
            <person name="Makova K.D."/>
            <person name="Miller W."/>
            <person name="Milosavljevic A."/>
            <person name="Palermo R.E."/>
            <person name="Siepel A."/>
            <person name="Sikela J.M."/>
            <person name="Attaway T."/>
            <person name="Bell S."/>
            <person name="Bernard K.E."/>
            <person name="Buhay C.J."/>
            <person name="Chandrabose M.N."/>
            <person name="Dao M."/>
            <person name="Davis C."/>
            <person name="Delehaunty K.D."/>
            <person name="Ding Y."/>
            <person name="Dinh H.H."/>
            <person name="Dugan-Rocha S."/>
            <person name="Fulton L.A."/>
            <person name="Gabisi R.A."/>
            <person name="Garner T.T."/>
            <person name="Godfrey J."/>
            <person name="Hawes A.C."/>
            <person name="Hernandez J."/>
            <person name="Hines S."/>
            <person name="Holder M."/>
            <person name="Hume J."/>
            <person name="Jhangiani S.N."/>
            <person name="Joshi V."/>
            <person name="Khan Z.M."/>
            <person name="Kirkness E.F."/>
            <person name="Cree A."/>
            <person name="Fowler R.G."/>
            <person name="Lee S."/>
            <person name="Lewis L.R."/>
            <person name="Li Z."/>
            <person name="Liu Y.-S."/>
            <person name="Moore S.M."/>
            <person name="Muzny D."/>
            <person name="Nazareth L.V."/>
            <person name="Ngo D.N."/>
            <person name="Okwuonu G.O."/>
            <person name="Pai G."/>
            <person name="Parker D."/>
            <person name="Paul H.A."/>
            <person name="Pfannkoch C."/>
            <person name="Pohl C.S."/>
            <person name="Rogers Y.-H.C."/>
            <person name="Ruiz S.J."/>
            <person name="Sabo A."/>
            <person name="Santibanez J."/>
            <person name="Schneider B.W."/>
            <person name="Smith S.M."/>
            <person name="Sodergren E."/>
            <person name="Svatek A.F."/>
            <person name="Utterback T.R."/>
            <person name="Vattathil S."/>
            <person name="Warren W."/>
            <person name="White C.S."/>
            <person name="Chinwalla A.T."/>
            <person name="Feng Y."/>
            <person name="Halpern A.L."/>
            <person name="Hillier L.W."/>
            <person name="Huang X."/>
            <person name="Minx P."/>
            <person name="Nelson J.O."/>
            <person name="Pepin K.H."/>
            <person name="Qin X."/>
            <person name="Sutton G.G."/>
            <person name="Venter E."/>
            <person name="Walenz B.P."/>
            <person name="Wallis J.W."/>
            <person name="Worley K.C."/>
            <person name="Yang S.-P."/>
            <person name="Jones S.M."/>
            <person name="Marra M.A."/>
            <person name="Rocchi M."/>
            <person name="Schein J.E."/>
            <person name="Baertsch R."/>
            <person name="Clarke L."/>
            <person name="Csuros M."/>
            <person name="Glasscock J."/>
            <person name="Harris R.A."/>
            <person name="Havlak P."/>
            <person name="Jackson A.R."/>
            <person name="Jiang H."/>
            <person name="Liu Y."/>
            <person name="Messina D.N."/>
            <person name="Shen Y."/>
            <person name="Song H.X.-Z."/>
            <person name="Wylie T."/>
            <person name="Zhang L."/>
            <person name="Birney E."/>
            <person name="Han K."/>
            <person name="Konkel M.K."/>
            <person name="Lee J."/>
            <person name="Smit A.F.A."/>
            <person name="Ullmer B."/>
            <person name="Wang H."/>
            <person name="Xing J."/>
            <person name="Burhans R."/>
            <person name="Cheng Z."/>
            <person name="Karro J.E."/>
            <person name="Ma J."/>
            <person name="Raney B."/>
            <person name="She X."/>
            <person name="Cox M.J."/>
            <person name="Demuth J.P."/>
            <person name="Dumas L.J."/>
            <person name="Han S.-G."/>
            <person name="Hopkins J."/>
            <person name="Karimpour-Fard A."/>
            <person name="Kim Y.H."/>
            <person name="Pollack J.R."/>
            <person name="Vinar T."/>
            <person name="Addo-Quaye C."/>
            <person name="Degenhardt J."/>
            <person name="Denby A."/>
            <person name="Hubisz M.J."/>
            <person name="Indap A."/>
            <person name="Kosiol C."/>
            <person name="Lahn B.T."/>
            <person name="Lawson H.A."/>
            <person name="Marklein A."/>
            <person name="Nielsen R."/>
            <person name="Vallender E.J."/>
            <person name="Clark A.G."/>
            <person name="Ferguson B."/>
            <person name="Hernandez R.D."/>
            <person name="Hirani K."/>
            <person name="Kehrer-Sawatzki H."/>
            <person name="Kolb J."/>
            <person name="Patil S."/>
            <person name="Pu L.-L."/>
            <person name="Ren Y."/>
            <person name="Smith D.G."/>
            <person name="Wheeler D.A."/>
            <person name="Schenck I."/>
            <person name="Ball E.V."/>
            <person name="Chen R."/>
            <person name="Cooper D.N."/>
            <person name="Giardine B."/>
            <person name="Hsu F."/>
            <person name="Kent W.J."/>
            <person name="Lesk A."/>
            <person name="Nelson D.L."/>
            <person name="O'brien W.E."/>
            <person name="Pruefer K."/>
            <person name="Stenson P.D."/>
            <person name="Wallace J.C."/>
            <person name="Ke H."/>
            <person name="Liu X.-M."/>
            <person name="Wang P."/>
            <person name="Xiang A.P."/>
            <person name="Yang F."/>
            <person name="Barber G.P."/>
            <person name="Haussler D."/>
            <person name="Karolchik D."/>
            <person name="Kern A.D."/>
            <person name="Kuhn R.M."/>
            <person name="Smith K.E."/>
            <person name="Zwieg A.S."/>
        </authorList>
    </citation>
    <scope>NUCLEOTIDE SEQUENCE [LARGE SCALE GENOMIC DNA]</scope>
    <source>
        <strain evidence="10">17573</strain>
    </source>
</reference>
<dbReference type="VEuPathDB" id="HostDB:ENSMMUG00000017455"/>
<dbReference type="GO" id="GO:0061630">
    <property type="term" value="F:ubiquitin protein ligase activity"/>
    <property type="evidence" value="ECO:0007669"/>
    <property type="project" value="Ensembl"/>
</dbReference>
<reference evidence="9" key="3">
    <citation type="submission" date="2025-08" db="UniProtKB">
        <authorList>
            <consortium name="Ensembl"/>
        </authorList>
    </citation>
    <scope>IDENTIFICATION</scope>
    <source>
        <strain evidence="9">17573</strain>
    </source>
</reference>
<dbReference type="InterPro" id="IPR046336">
    <property type="entry name" value="Lon_prtase_N_sf"/>
</dbReference>
<feature type="compositionally biased region" description="Low complexity" evidence="6">
    <location>
        <begin position="118"/>
        <end position="130"/>
    </location>
</feature>
<dbReference type="HOGENOM" id="CLU_013989_1_2_1"/>
<dbReference type="SUPFAM" id="SSF88697">
    <property type="entry name" value="PUA domain-like"/>
    <property type="match status" value="1"/>
</dbReference>
<dbReference type="Pfam" id="PF13432">
    <property type="entry name" value="TPR_16"/>
    <property type="match status" value="2"/>
</dbReference>
<dbReference type="OMA" id="PPEPLGC"/>
<name>F7HKG3_MACMU</name>
<dbReference type="GO" id="GO:0051402">
    <property type="term" value="P:neuron apoptotic process"/>
    <property type="evidence" value="ECO:0007669"/>
    <property type="project" value="Ensembl"/>
</dbReference>
<evidence type="ECO:0000256" key="5">
    <source>
        <dbReference type="PROSITE-ProRule" id="PRU00175"/>
    </source>
</evidence>
<dbReference type="PANTHER" id="PTHR23327">
    <property type="entry name" value="RING FINGER PROTEIN 127"/>
    <property type="match status" value="1"/>
</dbReference>
<dbReference type="VGNC" id="VGNC:74348">
    <property type="gene designation" value="LONRF2"/>
</dbReference>
<dbReference type="CDD" id="cd16513">
    <property type="entry name" value="RING-HC_LONFs_rpt1"/>
    <property type="match status" value="1"/>
</dbReference>
<dbReference type="InterPro" id="IPR011990">
    <property type="entry name" value="TPR-like_helical_dom_sf"/>
</dbReference>
<dbReference type="eggNOG" id="KOG4159">
    <property type="taxonomic scope" value="Eukaryota"/>
</dbReference>
<organism evidence="9 10">
    <name type="scientific">Macaca mulatta</name>
    <name type="common">Rhesus macaque</name>
    <dbReference type="NCBI Taxonomy" id="9544"/>
    <lineage>
        <taxon>Eukaryota</taxon>
        <taxon>Metazoa</taxon>
        <taxon>Chordata</taxon>
        <taxon>Craniata</taxon>
        <taxon>Vertebrata</taxon>
        <taxon>Euteleostomi</taxon>
        <taxon>Mammalia</taxon>
        <taxon>Eutheria</taxon>
        <taxon>Euarchontoglires</taxon>
        <taxon>Primates</taxon>
        <taxon>Haplorrhini</taxon>
        <taxon>Catarrhini</taxon>
        <taxon>Cercopithecidae</taxon>
        <taxon>Cercopithecinae</taxon>
        <taxon>Macaca</taxon>
    </lineage>
</organism>
<evidence type="ECO:0000313" key="10">
    <source>
        <dbReference type="Proteomes" id="UP000006718"/>
    </source>
</evidence>
<evidence type="ECO:0000313" key="11">
    <source>
        <dbReference type="VGNC" id="VGNC:74348"/>
    </source>
</evidence>
<dbReference type="SMART" id="SM00464">
    <property type="entry name" value="LON"/>
    <property type="match status" value="1"/>
</dbReference>
<dbReference type="Ensembl" id="ENSMMUT00000024547.3">
    <property type="protein sequence ID" value="ENSMMUP00000022977.2"/>
    <property type="gene ID" value="ENSMMUG00000017455.3"/>
</dbReference>
<dbReference type="GO" id="GO:0005737">
    <property type="term" value="C:cytoplasm"/>
    <property type="evidence" value="ECO:0007669"/>
    <property type="project" value="UniProtKB-ARBA"/>
</dbReference>
<dbReference type="InterPro" id="IPR013083">
    <property type="entry name" value="Znf_RING/FYVE/PHD"/>
</dbReference>
<keyword evidence="4" id="KW-0862">Zinc</keyword>